<dbReference type="RefSeq" id="WP_007200198.1">
    <property type="nucleotide sequence ID" value="NZ_AKKV01000005.1"/>
</dbReference>
<dbReference type="eggNOG" id="COG4129">
    <property type="taxonomic scope" value="Bacteria"/>
</dbReference>
<evidence type="ECO:0000256" key="3">
    <source>
        <dbReference type="ARBA" id="ARBA00022692"/>
    </source>
</evidence>
<protein>
    <submittedName>
        <fullName evidence="7">Integral membrane protein</fullName>
    </submittedName>
</protein>
<feature type="transmembrane region" description="Helical" evidence="6">
    <location>
        <begin position="69"/>
        <end position="100"/>
    </location>
</feature>
<evidence type="ECO:0000256" key="5">
    <source>
        <dbReference type="ARBA" id="ARBA00023136"/>
    </source>
</evidence>
<dbReference type="Pfam" id="PF06081">
    <property type="entry name" value="ArAE_1"/>
    <property type="match status" value="1"/>
</dbReference>
<keyword evidence="2" id="KW-1003">Cell membrane</keyword>
<dbReference type="PATRIC" id="fig|1196324.3.peg.88"/>
<feature type="transmembrane region" description="Helical" evidence="6">
    <location>
        <begin position="39"/>
        <end position="57"/>
    </location>
</feature>
<accession>I8UKI8</accession>
<comment type="subcellular location">
    <subcellularLocation>
        <location evidence="1">Cell membrane</location>
        <topology evidence="1">Multi-pass membrane protein</topology>
    </subcellularLocation>
</comment>
<feature type="transmembrane region" description="Helical" evidence="6">
    <location>
        <begin position="137"/>
        <end position="156"/>
    </location>
</feature>
<keyword evidence="8" id="KW-1185">Reference proteome</keyword>
<evidence type="ECO:0000256" key="1">
    <source>
        <dbReference type="ARBA" id="ARBA00004651"/>
    </source>
</evidence>
<organism evidence="7 8">
    <name type="scientific">Fictibacillus macauensis ZFHKF-1</name>
    <dbReference type="NCBI Taxonomy" id="1196324"/>
    <lineage>
        <taxon>Bacteria</taxon>
        <taxon>Bacillati</taxon>
        <taxon>Bacillota</taxon>
        <taxon>Bacilli</taxon>
        <taxon>Bacillales</taxon>
        <taxon>Fictibacillaceae</taxon>
        <taxon>Fictibacillus</taxon>
    </lineage>
</organism>
<dbReference type="InterPro" id="IPR010343">
    <property type="entry name" value="ArAE_1"/>
</dbReference>
<feature type="transmembrane region" description="Helical" evidence="6">
    <location>
        <begin position="106"/>
        <end position="125"/>
    </location>
</feature>
<dbReference type="GO" id="GO:0005886">
    <property type="term" value="C:plasma membrane"/>
    <property type="evidence" value="ECO:0007669"/>
    <property type="project" value="UniProtKB-SubCell"/>
</dbReference>
<evidence type="ECO:0000256" key="2">
    <source>
        <dbReference type="ARBA" id="ARBA00022475"/>
    </source>
</evidence>
<name>I8UKI8_9BACL</name>
<proteinExistence type="predicted"/>
<comment type="caution">
    <text evidence="7">The sequence shown here is derived from an EMBL/GenBank/DDBJ whole genome shotgun (WGS) entry which is preliminary data.</text>
</comment>
<evidence type="ECO:0000313" key="8">
    <source>
        <dbReference type="Proteomes" id="UP000004080"/>
    </source>
</evidence>
<dbReference type="OrthoDB" id="848621at2"/>
<keyword evidence="3 6" id="KW-0812">Transmembrane</keyword>
<evidence type="ECO:0000256" key="4">
    <source>
        <dbReference type="ARBA" id="ARBA00022989"/>
    </source>
</evidence>
<keyword evidence="4 6" id="KW-1133">Transmembrane helix</keyword>
<reference evidence="7 8" key="1">
    <citation type="journal article" date="2012" name="J. Bacteriol.">
        <title>Genome of Bacillus macauensis ZFHKF-1, a Long-Chain-Forming Bacterium.</title>
        <authorList>
            <person name="Cai L."/>
            <person name="Zhang T."/>
        </authorList>
    </citation>
    <scope>NUCLEOTIDE SEQUENCE [LARGE SCALE GENOMIC DNA]</scope>
    <source>
        <strain evidence="7 8">ZFHKF-1</strain>
    </source>
</reference>
<dbReference type="Proteomes" id="UP000004080">
    <property type="component" value="Unassembled WGS sequence"/>
</dbReference>
<evidence type="ECO:0000313" key="7">
    <source>
        <dbReference type="EMBL" id="EIT87395.1"/>
    </source>
</evidence>
<sequence length="357" mass="39120">MEKGIAILIRLGLTLQVIKTAIAGAISWELSSMLSENHYPFFAPLAAVLTMQVTIAGSVQKGFYRISGVIGGVIISMLIGHFLSLNAGSIMLVVLIGMAVSTAFKLPAQVTSQVAVSSILVLAFGQGYALSRIGETMIGSIIAVIVNALLVPPNTIPAAEELCLKLANQATLTLKDLTQLWNSTLPERRHIQEEVRELTDQNEAGIEAVALARQNLRYTPFFTKRRVRLAHLETGMKHLNHITLQIRGIARGIRDLKNTLHFNESNGEIEMLNQAIEETAQCVLQYGETVIHPTTEHLLTLIESIKSAQKVQAHCLTLLKKYESLTILRDVGAILTDLNRILKETGGETIVRTGRVY</sequence>
<keyword evidence="5 6" id="KW-0472">Membrane</keyword>
<gene>
    <name evidence="7" type="ORF">A374_00435</name>
</gene>
<evidence type="ECO:0000256" key="6">
    <source>
        <dbReference type="SAM" id="Phobius"/>
    </source>
</evidence>
<dbReference type="AlphaFoldDB" id="I8UKI8"/>
<dbReference type="EMBL" id="AKKV01000005">
    <property type="protein sequence ID" value="EIT87395.1"/>
    <property type="molecule type" value="Genomic_DNA"/>
</dbReference>